<comment type="caution">
    <text evidence="2">The sequence shown here is derived from an EMBL/GenBank/DDBJ whole genome shotgun (WGS) entry which is preliminary data.</text>
</comment>
<dbReference type="EMBL" id="AVOT02024320">
    <property type="protein sequence ID" value="MBW0514932.1"/>
    <property type="molecule type" value="Genomic_DNA"/>
</dbReference>
<evidence type="ECO:0000313" key="3">
    <source>
        <dbReference type="Proteomes" id="UP000765509"/>
    </source>
</evidence>
<accession>A0A9Q3HSQ5</accession>
<feature type="compositionally biased region" description="Basic and acidic residues" evidence="1">
    <location>
        <begin position="110"/>
        <end position="128"/>
    </location>
</feature>
<dbReference type="AlphaFoldDB" id="A0A9Q3HSQ5"/>
<keyword evidence="3" id="KW-1185">Reference proteome</keyword>
<feature type="compositionally biased region" description="Polar residues" evidence="1">
    <location>
        <begin position="135"/>
        <end position="152"/>
    </location>
</feature>
<reference evidence="2" key="1">
    <citation type="submission" date="2021-03" db="EMBL/GenBank/DDBJ databases">
        <title>Draft genome sequence of rust myrtle Austropuccinia psidii MF-1, a brazilian biotype.</title>
        <authorList>
            <person name="Quecine M.C."/>
            <person name="Pachon D.M.R."/>
            <person name="Bonatelli M.L."/>
            <person name="Correr F.H."/>
            <person name="Franceschini L.M."/>
            <person name="Leite T.F."/>
            <person name="Margarido G.R.A."/>
            <person name="Almeida C.A."/>
            <person name="Ferrarezi J.A."/>
            <person name="Labate C.A."/>
        </authorList>
    </citation>
    <scope>NUCLEOTIDE SEQUENCE</scope>
    <source>
        <strain evidence="2">MF-1</strain>
    </source>
</reference>
<dbReference type="Proteomes" id="UP000765509">
    <property type="component" value="Unassembled WGS sequence"/>
</dbReference>
<evidence type="ECO:0000313" key="2">
    <source>
        <dbReference type="EMBL" id="MBW0514932.1"/>
    </source>
</evidence>
<feature type="region of interest" description="Disordered" evidence="1">
    <location>
        <begin position="61"/>
        <end position="192"/>
    </location>
</feature>
<gene>
    <name evidence="2" type="ORF">O181_054647</name>
</gene>
<name>A0A9Q3HSQ5_9BASI</name>
<organism evidence="2 3">
    <name type="scientific">Austropuccinia psidii MF-1</name>
    <dbReference type="NCBI Taxonomy" id="1389203"/>
    <lineage>
        <taxon>Eukaryota</taxon>
        <taxon>Fungi</taxon>
        <taxon>Dikarya</taxon>
        <taxon>Basidiomycota</taxon>
        <taxon>Pucciniomycotina</taxon>
        <taxon>Pucciniomycetes</taxon>
        <taxon>Pucciniales</taxon>
        <taxon>Sphaerophragmiaceae</taxon>
        <taxon>Austropuccinia</taxon>
    </lineage>
</organism>
<protein>
    <submittedName>
        <fullName evidence="2">Uncharacterized protein</fullName>
    </submittedName>
</protein>
<feature type="compositionally biased region" description="Basic and acidic residues" evidence="1">
    <location>
        <begin position="153"/>
        <end position="169"/>
    </location>
</feature>
<evidence type="ECO:0000256" key="1">
    <source>
        <dbReference type="SAM" id="MobiDB-lite"/>
    </source>
</evidence>
<proteinExistence type="predicted"/>
<sequence length="296" mass="32826">MEHSRTSTSSKRLARAFDTLIDGPEADITAISIVIPEPFPTGKNRDIPVSVQDLVYGRKAEGVGTSSKSLDRNNELISSSEEALGPRKDRGSSEGLDTHVLKRTSPTDKSLVEKLKHLVRGPEEEVGPRKRHQPCGSSSSLQKQEYTSTSSKQGKESAKEQSEGQEKGKGKGKNQVEQALPTELQNSKETKDSYGQCVQYGKNSDGIKKQGGGKNEPILSKEIDLENLVTHFETCNKEILAKLNNVEYIQHKLDREILQVKESQKTIICLENLNKDNILSLTHICERIESKVTFLN</sequence>
<feature type="compositionally biased region" description="Basic and acidic residues" evidence="1">
    <location>
        <begin position="84"/>
        <end position="100"/>
    </location>
</feature>